<comment type="caution">
    <text evidence="1">The sequence shown here is derived from an EMBL/GenBank/DDBJ whole genome shotgun (WGS) entry which is preliminary data.</text>
</comment>
<name>A0AAD9X497_9ROSI</name>
<keyword evidence="2" id="KW-1185">Reference proteome</keyword>
<evidence type="ECO:0000313" key="2">
    <source>
        <dbReference type="Proteomes" id="UP001280121"/>
    </source>
</evidence>
<dbReference type="PANTHER" id="PTHR33116:SF86">
    <property type="entry name" value="REVERSE TRANSCRIPTASE DOMAIN-CONTAINING PROTEIN"/>
    <property type="match status" value="1"/>
</dbReference>
<accession>A0AAD9X497</accession>
<sequence length="130" mass="15275">MCVSRKVCHLRAVSLARILGVNLVECHGRYLWLPKFVGMNKKQLFSFISDRFWNKIKGWQSKLFSVGGKEILLKDVLQSIPTYAMSLFKLPIGIINDLHRLSMRFWWESTEEYKKIHLCARKSLCSRKDL</sequence>
<dbReference type="EMBL" id="JANJYI010000004">
    <property type="protein sequence ID" value="KAK2652461.1"/>
    <property type="molecule type" value="Genomic_DNA"/>
</dbReference>
<gene>
    <name evidence="1" type="ORF">Ddye_012317</name>
</gene>
<evidence type="ECO:0000313" key="1">
    <source>
        <dbReference type="EMBL" id="KAK2652461.1"/>
    </source>
</evidence>
<dbReference type="PANTHER" id="PTHR33116">
    <property type="entry name" value="REVERSE TRANSCRIPTASE ZINC-BINDING DOMAIN-CONTAINING PROTEIN-RELATED-RELATED"/>
    <property type="match status" value="1"/>
</dbReference>
<organism evidence="1 2">
    <name type="scientific">Dipteronia dyeriana</name>
    <dbReference type="NCBI Taxonomy" id="168575"/>
    <lineage>
        <taxon>Eukaryota</taxon>
        <taxon>Viridiplantae</taxon>
        <taxon>Streptophyta</taxon>
        <taxon>Embryophyta</taxon>
        <taxon>Tracheophyta</taxon>
        <taxon>Spermatophyta</taxon>
        <taxon>Magnoliopsida</taxon>
        <taxon>eudicotyledons</taxon>
        <taxon>Gunneridae</taxon>
        <taxon>Pentapetalae</taxon>
        <taxon>rosids</taxon>
        <taxon>malvids</taxon>
        <taxon>Sapindales</taxon>
        <taxon>Sapindaceae</taxon>
        <taxon>Hippocastanoideae</taxon>
        <taxon>Acereae</taxon>
        <taxon>Dipteronia</taxon>
    </lineage>
</organism>
<reference evidence="1" key="1">
    <citation type="journal article" date="2023" name="Plant J.">
        <title>Genome sequences and population genomics provide insights into the demographic history, inbreeding, and mutation load of two 'living fossil' tree species of Dipteronia.</title>
        <authorList>
            <person name="Feng Y."/>
            <person name="Comes H.P."/>
            <person name="Chen J."/>
            <person name="Zhu S."/>
            <person name="Lu R."/>
            <person name="Zhang X."/>
            <person name="Li P."/>
            <person name="Qiu J."/>
            <person name="Olsen K.M."/>
            <person name="Qiu Y."/>
        </authorList>
    </citation>
    <scope>NUCLEOTIDE SEQUENCE</scope>
    <source>
        <strain evidence="1">KIB01</strain>
    </source>
</reference>
<protein>
    <submittedName>
        <fullName evidence="1">Uncharacterized protein</fullName>
    </submittedName>
</protein>
<dbReference type="AlphaFoldDB" id="A0AAD9X497"/>
<proteinExistence type="predicted"/>
<feature type="non-terminal residue" evidence="1">
    <location>
        <position position="130"/>
    </location>
</feature>
<dbReference type="Proteomes" id="UP001280121">
    <property type="component" value="Unassembled WGS sequence"/>
</dbReference>